<organism evidence="5 6">
    <name type="scientific">Apiospora marii</name>
    <dbReference type="NCBI Taxonomy" id="335849"/>
    <lineage>
        <taxon>Eukaryota</taxon>
        <taxon>Fungi</taxon>
        <taxon>Dikarya</taxon>
        <taxon>Ascomycota</taxon>
        <taxon>Pezizomycotina</taxon>
        <taxon>Sordariomycetes</taxon>
        <taxon>Xylariomycetidae</taxon>
        <taxon>Amphisphaeriales</taxon>
        <taxon>Apiosporaceae</taxon>
        <taxon>Apiospora</taxon>
    </lineage>
</organism>
<evidence type="ECO:0000256" key="2">
    <source>
        <dbReference type="PROSITE-ProRule" id="PRU00235"/>
    </source>
</evidence>
<feature type="compositionally biased region" description="Low complexity" evidence="3">
    <location>
        <begin position="1438"/>
        <end position="1452"/>
    </location>
</feature>
<accession>A0ABR1S024</accession>
<feature type="compositionally biased region" description="Acidic residues" evidence="3">
    <location>
        <begin position="196"/>
        <end position="205"/>
    </location>
</feature>
<dbReference type="InterPro" id="IPR009091">
    <property type="entry name" value="RCC1/BLIP-II"/>
</dbReference>
<dbReference type="InterPro" id="IPR036770">
    <property type="entry name" value="Ankyrin_rpt-contain_sf"/>
</dbReference>
<dbReference type="EMBL" id="JAQQWI010000009">
    <property type="protein sequence ID" value="KAK8022986.1"/>
    <property type="molecule type" value="Genomic_DNA"/>
</dbReference>
<dbReference type="PROSITE" id="PS50012">
    <property type="entry name" value="RCC1_3"/>
    <property type="match status" value="2"/>
</dbReference>
<keyword evidence="1" id="KW-0677">Repeat</keyword>
<evidence type="ECO:0000256" key="1">
    <source>
        <dbReference type="ARBA" id="ARBA00022737"/>
    </source>
</evidence>
<feature type="repeat" description="RCC1" evidence="2">
    <location>
        <begin position="315"/>
        <end position="367"/>
    </location>
</feature>
<dbReference type="Gene3D" id="2.130.10.30">
    <property type="entry name" value="Regulator of chromosome condensation 1/beta-lactamase-inhibitor protein II"/>
    <property type="match status" value="1"/>
</dbReference>
<dbReference type="Pfam" id="PF12796">
    <property type="entry name" value="Ank_2"/>
    <property type="match status" value="1"/>
</dbReference>
<dbReference type="PANTHER" id="PTHR22872">
    <property type="entry name" value="BTK-BINDING PROTEIN-RELATED"/>
    <property type="match status" value="1"/>
</dbReference>
<feature type="compositionally biased region" description="Low complexity" evidence="3">
    <location>
        <begin position="1562"/>
        <end position="1574"/>
    </location>
</feature>
<feature type="region of interest" description="Disordered" evidence="3">
    <location>
        <begin position="1306"/>
        <end position="1474"/>
    </location>
</feature>
<reference evidence="5 6" key="1">
    <citation type="submission" date="2023-01" db="EMBL/GenBank/DDBJ databases">
        <title>Analysis of 21 Apiospora genomes using comparative genomics revels a genus with tremendous synthesis potential of carbohydrate active enzymes and secondary metabolites.</title>
        <authorList>
            <person name="Sorensen T."/>
        </authorList>
    </citation>
    <scope>NUCLEOTIDE SEQUENCE [LARGE SCALE GENOMIC DNA]</scope>
    <source>
        <strain evidence="5 6">CBS 20057</strain>
    </source>
</reference>
<feature type="compositionally biased region" description="Polar residues" evidence="3">
    <location>
        <begin position="1395"/>
        <end position="1436"/>
    </location>
</feature>
<dbReference type="InterPro" id="IPR002110">
    <property type="entry name" value="Ankyrin_rpt"/>
</dbReference>
<feature type="region of interest" description="Disordered" evidence="3">
    <location>
        <begin position="1144"/>
        <end position="1274"/>
    </location>
</feature>
<dbReference type="PANTHER" id="PTHR22872:SF2">
    <property type="entry name" value="INHIBITOR OF BRUTON TYROSINE KINASE"/>
    <property type="match status" value="1"/>
</dbReference>
<dbReference type="InterPro" id="IPR011333">
    <property type="entry name" value="SKP1/BTB/POZ_sf"/>
</dbReference>
<dbReference type="Proteomes" id="UP001396898">
    <property type="component" value="Unassembled WGS sequence"/>
</dbReference>
<proteinExistence type="predicted"/>
<feature type="region of interest" description="Disordered" evidence="3">
    <location>
        <begin position="190"/>
        <end position="215"/>
    </location>
</feature>
<feature type="compositionally biased region" description="Low complexity" evidence="3">
    <location>
        <begin position="1245"/>
        <end position="1273"/>
    </location>
</feature>
<dbReference type="SUPFAM" id="SSF54695">
    <property type="entry name" value="POZ domain"/>
    <property type="match status" value="1"/>
</dbReference>
<dbReference type="Pfam" id="PF00651">
    <property type="entry name" value="BTB"/>
    <property type="match status" value="1"/>
</dbReference>
<protein>
    <submittedName>
        <fullName evidence="5">BTB/POZ domain-containing protein</fullName>
    </submittedName>
</protein>
<dbReference type="SMART" id="SM00248">
    <property type="entry name" value="ANK"/>
    <property type="match status" value="2"/>
</dbReference>
<dbReference type="InterPro" id="IPR000210">
    <property type="entry name" value="BTB/POZ_dom"/>
</dbReference>
<dbReference type="InterPro" id="IPR000408">
    <property type="entry name" value="Reg_chr_condens"/>
</dbReference>
<dbReference type="SUPFAM" id="SSF48403">
    <property type="entry name" value="Ankyrin repeat"/>
    <property type="match status" value="1"/>
</dbReference>
<dbReference type="Gene3D" id="1.25.40.20">
    <property type="entry name" value="Ankyrin repeat-containing domain"/>
    <property type="match status" value="1"/>
</dbReference>
<dbReference type="SMART" id="SM00225">
    <property type="entry name" value="BTB"/>
    <property type="match status" value="1"/>
</dbReference>
<feature type="repeat" description="RCC1" evidence="2">
    <location>
        <begin position="368"/>
        <end position="428"/>
    </location>
</feature>
<evidence type="ECO:0000256" key="3">
    <source>
        <dbReference type="SAM" id="MobiDB-lite"/>
    </source>
</evidence>
<evidence type="ECO:0000259" key="4">
    <source>
        <dbReference type="PROSITE" id="PS50097"/>
    </source>
</evidence>
<sequence length="1627" mass="178038">MSHLLWKYYWENDVDRFRRLLAPAGYSQNTYPSKGPGIVGVGSPGAFGSSPRPLTKSSRKTSNQAPGGFTKADLNSRDHAGLTLLLRAASSTSANAISFVEALLDHPAIDLYVQDLESGWNALHRALYNGNISIARLLLDKERNDLHVSIVGSNATKIGHLIKTKDNEGNSPFDVYNATIALRSLRMAEERAKADDDSDSEAGSDLDEHGQHSSRLPGLGEELFTFGSNKNLSLGLGDQDDRQFPERVYFQRPEHLVQHFYDKHLQHQKKQRSLEDSFVPDLSEVPALIHSRPLCVQDAEFSKLHSAVLTTDPISNLYVCGVGRGGRLGLGDENTRFHFTPVQGPLLDKQVVSVALGQNHTLAITAGGELWTWGLNTFSQLGYVLPPPLKADEESMSTSPRQVFGPLKKEVVLGIAASSVHSVAHTGSSLYCWGKNVGQLALMDADSRSLEIQQIPRKVAASLLSSHSSIVMVSAIDKATTCLFEDRTVCVFTNYGYNMIKFPFFDGLTNSTLQRSGRLSLSSRYDSGRKEIRTITSGGETIAALTGSGDLFTMSLNQKNDGSSSAISASTTNPARIKDAVTTPQLIWSSKKDGAASVSVAENGSVLISTQSGAVWRRIKRTKAKDTKAAGLSDGKRKDFKFQRVPFISGVAAVRSSPFGAYAAIRKDCDVTREQVEVDEQNLWHDISPLCALRGFKAVIGTKRENKDTWKFQDPDVLKGRVDTLAYEVLTSTDLEEDVQSHLRQWRYQNDSTGVAVCTSSCPEIQIPVHSWVLSSRSPILRMGLQRFRETGAFEIPELLTFSTEDDTIVIKFAGIDLITLLNFVVYSYVDRVIPAWNFTRQSPPLASRYRQVRNELMKVATKLSMAKLEQSARLQSSPSRTMDQDYRKAIEDPAFFEDGDALLELDGDEIPVHSTLLCQRCPWFHGLFNGRSGGMWLVNRMEGQAMTDRVPIDLKHFDPESFHYVLQHLYGDVGEELFDDVIADSIDEFSELVVDVMNIANELMIDRLSQICQKILGRFVTMRNISTLLNLISVCSVTEFKDKGLEYICLQMESMLENHLLDNLDEELLLELDEVVRDNQLARCPFARSGRADLLLHERYPELASDIDEERQRRVREMAYKVMSKEEEKKISSSFKARIGSLDDMSGVSLTPGKTRQKSRTPRNEPFSPDLRPKNSQADLMFDMDDDASSSGSSPSSPCPRPLDAGLRKELDQLSSLPESSWKAPKGKSIQRADDATASPPTPLALRPGLSSSSSGANRRAASGGAPWAAAPLPTSKLGLQDIMNESKPTQSALSAELAAEKKEAAKLTPQKLSQKERKKFLQQQAEEAAREEAQAEQQRVTPWIHVDDKKAASPWKSSPAPPKSSIKDVLSSEIKASSLAVPGAKPLVAAESSGKSTPRRTASPDTRFPGQNRSGSATPRGSAARTTSGSNLQAKSGPSQAVSPSPSSVPENKPLVPHSKSYIQRTPKQSESLIGLGLADIIDHQRREQESVKEAVAKRSLQEIQEEQAFQEWWDQESRRTQEEEARRVAREKDRGERNKAGGGAGNGRRKGRGGKPKDGAASAAGAATATGPQNKSGRGGNGPAASSQQAAVGASGNGHGHGHGHGNGHGPGRGRGRGQRTGKA</sequence>
<feature type="region of interest" description="Disordered" evidence="3">
    <location>
        <begin position="1512"/>
        <end position="1627"/>
    </location>
</feature>
<evidence type="ECO:0000313" key="6">
    <source>
        <dbReference type="Proteomes" id="UP001396898"/>
    </source>
</evidence>
<name>A0ABR1S024_9PEZI</name>
<dbReference type="Pfam" id="PF13540">
    <property type="entry name" value="RCC1_2"/>
    <property type="match status" value="1"/>
</dbReference>
<dbReference type="SUPFAM" id="SSF50985">
    <property type="entry name" value="RCC1/BLIP-II"/>
    <property type="match status" value="1"/>
</dbReference>
<evidence type="ECO:0000313" key="5">
    <source>
        <dbReference type="EMBL" id="KAK8022986.1"/>
    </source>
</evidence>
<feature type="domain" description="BTB" evidence="4">
    <location>
        <begin position="900"/>
        <end position="971"/>
    </location>
</feature>
<feature type="compositionally biased region" description="Polar residues" evidence="3">
    <location>
        <begin position="1463"/>
        <end position="1474"/>
    </location>
</feature>
<dbReference type="Gene3D" id="3.30.710.10">
    <property type="entry name" value="Potassium Channel Kv1.1, Chain A"/>
    <property type="match status" value="1"/>
</dbReference>
<keyword evidence="6" id="KW-1185">Reference proteome</keyword>
<dbReference type="PROSITE" id="PS50097">
    <property type="entry name" value="BTB"/>
    <property type="match status" value="1"/>
</dbReference>
<feature type="region of interest" description="Disordered" evidence="3">
    <location>
        <begin position="48"/>
        <end position="72"/>
    </location>
</feature>
<feature type="compositionally biased region" description="Low complexity" evidence="3">
    <location>
        <begin position="1587"/>
        <end position="1597"/>
    </location>
</feature>
<feature type="compositionally biased region" description="Basic residues" evidence="3">
    <location>
        <begin position="1603"/>
        <end position="1627"/>
    </location>
</feature>
<dbReference type="InterPro" id="IPR051625">
    <property type="entry name" value="Signaling_Regulatory_Domain"/>
</dbReference>
<feature type="compositionally biased region" description="Basic and acidic residues" evidence="3">
    <location>
        <begin position="1518"/>
        <end position="1542"/>
    </location>
</feature>
<comment type="caution">
    <text evidence="5">The sequence shown here is derived from an EMBL/GenBank/DDBJ whole genome shotgun (WGS) entry which is preliminary data.</text>
</comment>
<gene>
    <name evidence="5" type="ORF">PG991_006867</name>
</gene>